<accession>A0A8W8I787</accession>
<dbReference type="SMART" id="SM00320">
    <property type="entry name" value="WD40"/>
    <property type="match status" value="6"/>
</dbReference>
<protein>
    <recommendedName>
        <fullName evidence="5">Methyltransferase domain-containing protein</fullName>
    </recommendedName>
</protein>
<dbReference type="Proteomes" id="UP000005408">
    <property type="component" value="Unassembled WGS sequence"/>
</dbReference>
<dbReference type="InterPro" id="IPR025714">
    <property type="entry name" value="Methyltranfer_dom"/>
</dbReference>
<evidence type="ECO:0000313" key="7">
    <source>
        <dbReference type="Proteomes" id="UP000005408"/>
    </source>
</evidence>
<name>A0A8W8I787_MAGGI</name>
<dbReference type="Gene3D" id="2.130.10.10">
    <property type="entry name" value="YVTN repeat-like/Quinoprotein amine dehydrogenase"/>
    <property type="match status" value="2"/>
</dbReference>
<feature type="region of interest" description="Disordered" evidence="4">
    <location>
        <begin position="414"/>
        <end position="448"/>
    </location>
</feature>
<evidence type="ECO:0000256" key="4">
    <source>
        <dbReference type="SAM" id="MobiDB-lite"/>
    </source>
</evidence>
<feature type="repeat" description="WD" evidence="3">
    <location>
        <begin position="954"/>
        <end position="987"/>
    </location>
</feature>
<dbReference type="Pfam" id="PF13679">
    <property type="entry name" value="Methyltransf_32"/>
    <property type="match status" value="2"/>
</dbReference>
<keyword evidence="7" id="KW-1185">Reference proteome</keyword>
<dbReference type="SUPFAM" id="SSF53335">
    <property type="entry name" value="S-adenosyl-L-methionine-dependent methyltransferases"/>
    <property type="match status" value="1"/>
</dbReference>
<dbReference type="PANTHER" id="PTHR12496:SF9">
    <property type="entry name" value="METHYLTRANSFERASE-LIKE PROTEIN 25-RELATED"/>
    <property type="match status" value="1"/>
</dbReference>
<evidence type="ECO:0000259" key="5">
    <source>
        <dbReference type="Pfam" id="PF13679"/>
    </source>
</evidence>
<dbReference type="InterPro" id="IPR019775">
    <property type="entry name" value="WD40_repeat_CS"/>
</dbReference>
<dbReference type="AlphaFoldDB" id="A0A8W8I787"/>
<proteinExistence type="predicted"/>
<dbReference type="InterPro" id="IPR029063">
    <property type="entry name" value="SAM-dependent_MTases_sf"/>
</dbReference>
<dbReference type="PROSITE" id="PS50082">
    <property type="entry name" value="WD_REPEATS_2"/>
    <property type="match status" value="2"/>
</dbReference>
<feature type="repeat" description="WD" evidence="3">
    <location>
        <begin position="693"/>
        <end position="735"/>
    </location>
</feature>
<dbReference type="InterPro" id="IPR052220">
    <property type="entry name" value="METTL25"/>
</dbReference>
<dbReference type="Pfam" id="PF00400">
    <property type="entry name" value="WD40"/>
    <property type="match status" value="2"/>
</dbReference>
<sequence>MDDKVDRLRSVQIKLMEILDFLSNYLPLVNCHSNDFILNNHWDKFLTEPIRKELDSLSACDLVSLLNQTKTIENKRPDKKLTKEFDPSLWKFKCDCLEKASNSTDRRGDIYSSEMQTIPPNWVHENLQSLLQDAQRCSLQNSDILSSVEDLDSDMKTLPQDRVFISTFMNHKKTHEVEVMGELCYKLSRKHDIDVVVDLGSGKGYLSTHLAFQHKLSVIGVDAQTINTKGASKRADILSRQWEGLTRNEILRAQNTIPGKLGKKKKKELKKVGCAGGFEQKEDNKKSSDVISDIPDDLFNDFSNFFEEQKKSENGNTNSEKDERLDLNLSSQIQETSCIPTKKILSGQVEANDSDVVKVKEESKFGSSDRASVERTVKKNTKSSALKANHFPITTYINIDSDLSEIVREALTLKSSQPETGSTSVENTGEMSTEPTVTAGLPVDSGSTESSAIKEKSRLMLTGLHTCGALGSNILRLFVNSPNVKVLCNVACCYHLMSEKFVASPFEDKEDVSEEAGFPLSEFLQRNTVGIGRQARNLASQSVNRRAQDTEVLAKQFPRMLLQVILRDQLGYVRSDWKGLRKLDQKSQGMFDYVTRAFRKLGLPSDGITEELIDSYCQKYEDQKKKFAAFFQLKTVLAPCIEAVVVLDRLCFLLEQECVQDVKLIQLFDPVTSPRDLKRMMSVPGPPDPIFTLRGSGSPITYLKFSDPSTQQLFSGSEDGTIHIWDLKTHRSKGTLKTSSGQSVLWMEFISSDQLVTFGKDGVAHIYKAADGSWEHTGEIRTSAMGFCGGIILRQDNLLALPSNKTSAIDLYDLKSLQKVRSLFDSSSKLGMTMSIKSISDSSQFFVGYEDGSIGLWDSKHSEILDKTKFFEECVMCLDYSSGANLGVCGSPSNILSTWSRTENQIMKGSRLEIKNPGFNDIRIRGDHKIFATAGWDHTVRIFGVKKLRPLAVLTYHKESVQCLDFSQDNMLACGSKDQHISLWKIY</sequence>
<dbReference type="PROSITE" id="PS50294">
    <property type="entry name" value="WD_REPEATS_REGION"/>
    <property type="match status" value="2"/>
</dbReference>
<feature type="compositionally biased region" description="Polar residues" evidence="4">
    <location>
        <begin position="414"/>
        <end position="436"/>
    </location>
</feature>
<dbReference type="SUPFAM" id="SSF50978">
    <property type="entry name" value="WD40 repeat-like"/>
    <property type="match status" value="1"/>
</dbReference>
<dbReference type="InterPro" id="IPR001680">
    <property type="entry name" value="WD40_rpt"/>
</dbReference>
<evidence type="ECO:0000256" key="1">
    <source>
        <dbReference type="ARBA" id="ARBA00022574"/>
    </source>
</evidence>
<evidence type="ECO:0000256" key="3">
    <source>
        <dbReference type="PROSITE-ProRule" id="PRU00221"/>
    </source>
</evidence>
<keyword evidence="2" id="KW-0677">Repeat</keyword>
<dbReference type="PANTHER" id="PTHR12496">
    <property type="entry name" value="CGI-41 METHYLTRANSFERASE"/>
    <property type="match status" value="1"/>
</dbReference>
<feature type="domain" description="Methyltransferase" evidence="5">
    <location>
        <begin position="425"/>
        <end position="499"/>
    </location>
</feature>
<dbReference type="InterPro" id="IPR036322">
    <property type="entry name" value="WD40_repeat_dom_sf"/>
</dbReference>
<feature type="domain" description="Methyltransferase" evidence="5">
    <location>
        <begin position="172"/>
        <end position="254"/>
    </location>
</feature>
<evidence type="ECO:0000256" key="2">
    <source>
        <dbReference type="ARBA" id="ARBA00022737"/>
    </source>
</evidence>
<organism evidence="6 7">
    <name type="scientific">Magallana gigas</name>
    <name type="common">Pacific oyster</name>
    <name type="synonym">Crassostrea gigas</name>
    <dbReference type="NCBI Taxonomy" id="29159"/>
    <lineage>
        <taxon>Eukaryota</taxon>
        <taxon>Metazoa</taxon>
        <taxon>Spiralia</taxon>
        <taxon>Lophotrochozoa</taxon>
        <taxon>Mollusca</taxon>
        <taxon>Bivalvia</taxon>
        <taxon>Autobranchia</taxon>
        <taxon>Pteriomorphia</taxon>
        <taxon>Ostreida</taxon>
        <taxon>Ostreoidea</taxon>
        <taxon>Ostreidae</taxon>
        <taxon>Magallana</taxon>
    </lineage>
</organism>
<evidence type="ECO:0000313" key="6">
    <source>
        <dbReference type="EnsemblMetazoa" id="G12829.2:cds"/>
    </source>
</evidence>
<dbReference type="PROSITE" id="PS00678">
    <property type="entry name" value="WD_REPEATS_1"/>
    <property type="match status" value="1"/>
</dbReference>
<keyword evidence="1 3" id="KW-0853">WD repeat</keyword>
<dbReference type="EnsemblMetazoa" id="G12829.2">
    <property type="protein sequence ID" value="G12829.2:cds"/>
    <property type="gene ID" value="G12829"/>
</dbReference>
<dbReference type="InterPro" id="IPR015943">
    <property type="entry name" value="WD40/YVTN_repeat-like_dom_sf"/>
</dbReference>
<reference evidence="6" key="1">
    <citation type="submission" date="2022-08" db="UniProtKB">
        <authorList>
            <consortium name="EnsemblMetazoa"/>
        </authorList>
    </citation>
    <scope>IDENTIFICATION</scope>
    <source>
        <strain evidence="6">05x7-T-G4-1.051#20</strain>
    </source>
</reference>